<keyword evidence="5 10" id="KW-0067">ATP-binding</keyword>
<name>A0ABW0HR92_9BACL</name>
<dbReference type="SUPFAM" id="SSF53244">
    <property type="entry name" value="MurD-like peptide ligases, peptide-binding domain"/>
    <property type="match status" value="1"/>
</dbReference>
<dbReference type="SUPFAM" id="SSF63418">
    <property type="entry name" value="MurE/MurF N-terminal domain"/>
    <property type="match status" value="1"/>
</dbReference>
<dbReference type="NCBIfam" id="TIGR01143">
    <property type="entry name" value="murF"/>
    <property type="match status" value="1"/>
</dbReference>
<reference evidence="16" key="1">
    <citation type="journal article" date="2019" name="Int. J. Syst. Evol. Microbiol.">
        <title>The Global Catalogue of Microorganisms (GCM) 10K type strain sequencing project: providing services to taxonomists for standard genome sequencing and annotation.</title>
        <authorList>
            <consortium name="The Broad Institute Genomics Platform"/>
            <consortium name="The Broad Institute Genome Sequencing Center for Infectious Disease"/>
            <person name="Wu L."/>
            <person name="Ma J."/>
        </authorList>
    </citation>
    <scope>NUCLEOTIDE SEQUENCE [LARGE SCALE GENOMIC DNA]</scope>
    <source>
        <strain evidence="16">CGMCC 1.18575</strain>
    </source>
</reference>
<protein>
    <recommendedName>
        <fullName evidence="10 11">UDP-N-acetylmuramoyl-tripeptide--D-alanyl-D-alanine ligase</fullName>
        <ecNumber evidence="10 11">6.3.2.10</ecNumber>
    </recommendedName>
    <alternativeName>
        <fullName evidence="10">D-alanyl-D-alanine-adding enzyme</fullName>
    </alternativeName>
</protein>
<dbReference type="EMBL" id="JBHSMI010000020">
    <property type="protein sequence ID" value="MFC5403054.1"/>
    <property type="molecule type" value="Genomic_DNA"/>
</dbReference>
<dbReference type="InterPro" id="IPR035911">
    <property type="entry name" value="MurE/MurF_N"/>
</dbReference>
<dbReference type="Pfam" id="PF02875">
    <property type="entry name" value="Mur_ligase_C"/>
    <property type="match status" value="1"/>
</dbReference>
<organism evidence="15 16">
    <name type="scientific">Cohnella soli</name>
    <dbReference type="NCBI Taxonomy" id="425005"/>
    <lineage>
        <taxon>Bacteria</taxon>
        <taxon>Bacillati</taxon>
        <taxon>Bacillota</taxon>
        <taxon>Bacilli</taxon>
        <taxon>Bacillales</taxon>
        <taxon>Paenibacillaceae</taxon>
        <taxon>Cohnella</taxon>
    </lineage>
</organism>
<evidence type="ECO:0000256" key="1">
    <source>
        <dbReference type="ARBA" id="ARBA00022490"/>
    </source>
</evidence>
<evidence type="ECO:0000259" key="14">
    <source>
        <dbReference type="Pfam" id="PF08245"/>
    </source>
</evidence>
<keyword evidence="3 10" id="KW-0132">Cell division</keyword>
<feature type="domain" description="Mur ligase C-terminal" evidence="13">
    <location>
        <begin position="330"/>
        <end position="455"/>
    </location>
</feature>
<feature type="domain" description="Mur ligase N-terminal catalytic" evidence="12">
    <location>
        <begin position="29"/>
        <end position="105"/>
    </location>
</feature>
<gene>
    <name evidence="10 15" type="primary">murF</name>
    <name evidence="15" type="ORF">ACFPOF_09960</name>
</gene>
<comment type="caution">
    <text evidence="15">The sequence shown here is derived from an EMBL/GenBank/DDBJ whole genome shotgun (WGS) entry which is preliminary data.</text>
</comment>
<feature type="binding site" evidence="10">
    <location>
        <begin position="118"/>
        <end position="124"/>
    </location>
    <ligand>
        <name>ATP</name>
        <dbReference type="ChEBI" id="CHEBI:30616"/>
    </ligand>
</feature>
<dbReference type="InterPro" id="IPR036565">
    <property type="entry name" value="Mur-like_cat_sf"/>
</dbReference>
<evidence type="ECO:0000313" key="15">
    <source>
        <dbReference type="EMBL" id="MFC5403054.1"/>
    </source>
</evidence>
<evidence type="ECO:0000256" key="10">
    <source>
        <dbReference type="HAMAP-Rule" id="MF_02019"/>
    </source>
</evidence>
<keyword evidence="16" id="KW-1185">Reference proteome</keyword>
<keyword evidence="4 10" id="KW-0547">Nucleotide-binding</keyword>
<dbReference type="InterPro" id="IPR004101">
    <property type="entry name" value="Mur_ligase_C"/>
</dbReference>
<dbReference type="PANTHER" id="PTHR43024:SF1">
    <property type="entry name" value="UDP-N-ACETYLMURAMOYL-TRIPEPTIDE--D-ALANYL-D-ALANINE LIGASE"/>
    <property type="match status" value="1"/>
</dbReference>
<keyword evidence="2 10" id="KW-0436">Ligase</keyword>
<dbReference type="Pfam" id="PF01225">
    <property type="entry name" value="Mur_ligase"/>
    <property type="match status" value="1"/>
</dbReference>
<evidence type="ECO:0000259" key="12">
    <source>
        <dbReference type="Pfam" id="PF01225"/>
    </source>
</evidence>
<dbReference type="Gene3D" id="3.90.190.20">
    <property type="entry name" value="Mur ligase, C-terminal domain"/>
    <property type="match status" value="1"/>
</dbReference>
<dbReference type="EC" id="6.3.2.10" evidence="10 11"/>
<dbReference type="RefSeq" id="WP_378132315.1">
    <property type="nucleotide sequence ID" value="NZ_JBHSMI010000020.1"/>
</dbReference>
<sequence length="472" mass="49625">MQANIRDVAVWAGAVGTTGRNEDGNLALAGVSTDTRRIQPGQLFVPLRGEKFDGHEYVVAARDAGASAALWDESVPVPAELTESGFPLILVNDTLTALQALASGYANTLQAKVIAVTGSNGKTTTKDLIASVLSTTLRVHKTEGNYNNHIGLPLTLLGAPSDTEALVLEMGMSGEGEIALLSAIGRPDIAVVTNVGESHLLQLGSRRNIARAKLEIVDGLKPGGALVYYGDEHLLVEELAGKRKPDGLSEITFGVGASNDWKARSVAVSAEGTTFVAADADGAEQTYELPIPGKHNAVNALAAIAVGKLVGLSADDIREGLKNAKLTGMRIERTVAKNGAIVLNDAYNASPTSVRAAIDLVAGLTGYGRKWIVLGDMLELGPDEAAMHANVGAYVEASKADEALFYGVLSENGYKAAVSNFPPGAVQHYTDKYQLADDLLNRLHPDDLVLVKASRGMKMEEIVTILQKGDRG</sequence>
<keyword evidence="9 10" id="KW-0961">Cell wall biogenesis/degradation</keyword>
<dbReference type="SUPFAM" id="SSF53623">
    <property type="entry name" value="MurD-like peptide ligases, catalytic domain"/>
    <property type="match status" value="1"/>
</dbReference>
<comment type="similarity">
    <text evidence="10">Belongs to the MurCDEF family. MurF subfamily.</text>
</comment>
<evidence type="ECO:0000313" key="16">
    <source>
        <dbReference type="Proteomes" id="UP001596113"/>
    </source>
</evidence>
<dbReference type="Pfam" id="PF08245">
    <property type="entry name" value="Mur_ligase_M"/>
    <property type="match status" value="1"/>
</dbReference>
<accession>A0ABW0HR92</accession>
<keyword evidence="8 10" id="KW-0131">Cell cycle</keyword>
<evidence type="ECO:0000256" key="2">
    <source>
        <dbReference type="ARBA" id="ARBA00022598"/>
    </source>
</evidence>
<keyword evidence="6 10" id="KW-0133">Cell shape</keyword>
<evidence type="ECO:0000256" key="7">
    <source>
        <dbReference type="ARBA" id="ARBA00022984"/>
    </source>
</evidence>
<comment type="pathway">
    <text evidence="10 11">Cell wall biogenesis; peptidoglycan biosynthesis.</text>
</comment>
<evidence type="ECO:0000256" key="8">
    <source>
        <dbReference type="ARBA" id="ARBA00023306"/>
    </source>
</evidence>
<evidence type="ECO:0000256" key="5">
    <source>
        <dbReference type="ARBA" id="ARBA00022840"/>
    </source>
</evidence>
<proteinExistence type="inferred from homology"/>
<feature type="domain" description="Mur ligase central" evidence="14">
    <location>
        <begin position="116"/>
        <end position="306"/>
    </location>
</feature>
<comment type="subcellular location">
    <subcellularLocation>
        <location evidence="10 11">Cytoplasm</location>
    </subcellularLocation>
</comment>
<evidence type="ECO:0000259" key="13">
    <source>
        <dbReference type="Pfam" id="PF02875"/>
    </source>
</evidence>
<keyword evidence="7 10" id="KW-0573">Peptidoglycan synthesis</keyword>
<dbReference type="InterPro" id="IPR005863">
    <property type="entry name" value="UDP-N-AcMur_synth"/>
</dbReference>
<keyword evidence="1 10" id="KW-0963">Cytoplasm</keyword>
<evidence type="ECO:0000256" key="9">
    <source>
        <dbReference type="ARBA" id="ARBA00023316"/>
    </source>
</evidence>
<dbReference type="PANTHER" id="PTHR43024">
    <property type="entry name" value="UDP-N-ACETYLMURAMOYL-TRIPEPTIDE--D-ALANYL-D-ALANINE LIGASE"/>
    <property type="match status" value="1"/>
</dbReference>
<dbReference type="InterPro" id="IPR013221">
    <property type="entry name" value="Mur_ligase_cen"/>
</dbReference>
<comment type="catalytic activity">
    <reaction evidence="10 11">
        <text>D-alanyl-D-alanine + UDP-N-acetyl-alpha-D-muramoyl-L-alanyl-gamma-D-glutamyl-meso-2,6-diaminopimelate + ATP = UDP-N-acetyl-alpha-D-muramoyl-L-alanyl-gamma-D-glutamyl-meso-2,6-diaminopimeloyl-D-alanyl-D-alanine + ADP + phosphate + H(+)</text>
        <dbReference type="Rhea" id="RHEA:28374"/>
        <dbReference type="ChEBI" id="CHEBI:15378"/>
        <dbReference type="ChEBI" id="CHEBI:30616"/>
        <dbReference type="ChEBI" id="CHEBI:43474"/>
        <dbReference type="ChEBI" id="CHEBI:57822"/>
        <dbReference type="ChEBI" id="CHEBI:61386"/>
        <dbReference type="ChEBI" id="CHEBI:83905"/>
        <dbReference type="ChEBI" id="CHEBI:456216"/>
        <dbReference type="EC" id="6.3.2.10"/>
    </reaction>
</comment>
<dbReference type="HAMAP" id="MF_02019">
    <property type="entry name" value="MurF"/>
    <property type="match status" value="1"/>
</dbReference>
<evidence type="ECO:0000256" key="6">
    <source>
        <dbReference type="ARBA" id="ARBA00022960"/>
    </source>
</evidence>
<dbReference type="GO" id="GO:0047480">
    <property type="term" value="F:UDP-N-acetylmuramoyl-tripeptide-D-alanyl-D-alanine ligase activity"/>
    <property type="evidence" value="ECO:0007669"/>
    <property type="project" value="UniProtKB-EC"/>
</dbReference>
<dbReference type="InterPro" id="IPR051046">
    <property type="entry name" value="MurCDEF_CellWall_CoF430Synth"/>
</dbReference>
<dbReference type="InterPro" id="IPR036615">
    <property type="entry name" value="Mur_ligase_C_dom_sf"/>
</dbReference>
<evidence type="ECO:0000256" key="4">
    <source>
        <dbReference type="ARBA" id="ARBA00022741"/>
    </source>
</evidence>
<comment type="function">
    <text evidence="10 11">Involved in cell wall formation. Catalyzes the final step in the synthesis of UDP-N-acetylmuramoyl-pentapeptide, the precursor of murein.</text>
</comment>
<dbReference type="Gene3D" id="3.40.1390.10">
    <property type="entry name" value="MurE/MurF, N-terminal domain"/>
    <property type="match status" value="1"/>
</dbReference>
<dbReference type="Proteomes" id="UP001596113">
    <property type="component" value="Unassembled WGS sequence"/>
</dbReference>
<evidence type="ECO:0000256" key="11">
    <source>
        <dbReference type="RuleBase" id="RU004136"/>
    </source>
</evidence>
<dbReference type="Gene3D" id="3.40.1190.10">
    <property type="entry name" value="Mur-like, catalytic domain"/>
    <property type="match status" value="1"/>
</dbReference>
<evidence type="ECO:0000256" key="3">
    <source>
        <dbReference type="ARBA" id="ARBA00022618"/>
    </source>
</evidence>
<dbReference type="InterPro" id="IPR000713">
    <property type="entry name" value="Mur_ligase_N"/>
</dbReference>